<dbReference type="PROSITE" id="PS50983">
    <property type="entry name" value="FE_B12_PBP"/>
    <property type="match status" value="1"/>
</dbReference>
<dbReference type="PANTHER" id="PTHR30532">
    <property type="entry name" value="IRON III DICITRATE-BINDING PERIPLASMIC PROTEIN"/>
    <property type="match status" value="1"/>
</dbReference>
<dbReference type="CDD" id="cd01146">
    <property type="entry name" value="FhuD"/>
    <property type="match status" value="1"/>
</dbReference>
<dbReference type="PANTHER" id="PTHR30532:SF1">
    <property type="entry name" value="IRON(3+)-HYDROXAMATE-BINDING PROTEIN FHUD"/>
    <property type="match status" value="1"/>
</dbReference>
<accession>A0A1G7PRY9</accession>
<organism evidence="8 9">
    <name type="scientific">Limimonas halophila</name>
    <dbReference type="NCBI Taxonomy" id="1082479"/>
    <lineage>
        <taxon>Bacteria</taxon>
        <taxon>Pseudomonadati</taxon>
        <taxon>Pseudomonadota</taxon>
        <taxon>Alphaproteobacteria</taxon>
        <taxon>Rhodospirillales</taxon>
        <taxon>Rhodovibrionaceae</taxon>
        <taxon>Limimonas</taxon>
    </lineage>
</organism>
<keyword evidence="5 6" id="KW-0732">Signal</keyword>
<evidence type="ECO:0000256" key="4">
    <source>
        <dbReference type="ARBA" id="ARBA00022496"/>
    </source>
</evidence>
<dbReference type="InterPro" id="IPR051313">
    <property type="entry name" value="Bact_iron-sidero_bind"/>
</dbReference>
<reference evidence="8 9" key="1">
    <citation type="submission" date="2016-10" db="EMBL/GenBank/DDBJ databases">
        <authorList>
            <person name="de Groot N.N."/>
        </authorList>
    </citation>
    <scope>NUCLEOTIDE SEQUENCE [LARGE SCALE GENOMIC DNA]</scope>
    <source>
        <strain evidence="8 9">DSM 25584</strain>
    </source>
</reference>
<dbReference type="STRING" id="1082479.SAMN05216241_10341"/>
<keyword evidence="3" id="KW-0813">Transport</keyword>
<dbReference type="Pfam" id="PF01497">
    <property type="entry name" value="Peripla_BP_2"/>
    <property type="match status" value="1"/>
</dbReference>
<keyword evidence="4" id="KW-0410">Iron transport</keyword>
<comment type="similarity">
    <text evidence="2">Belongs to the bacterial solute-binding protein 8 family.</text>
</comment>
<dbReference type="OrthoDB" id="8370650at2"/>
<evidence type="ECO:0000256" key="2">
    <source>
        <dbReference type="ARBA" id="ARBA00008814"/>
    </source>
</evidence>
<comment type="subcellular location">
    <subcellularLocation>
        <location evidence="1">Cell envelope</location>
    </subcellularLocation>
</comment>
<dbReference type="RefSeq" id="WP_090019185.1">
    <property type="nucleotide sequence ID" value="NZ_FNCE01000003.1"/>
</dbReference>
<dbReference type="GO" id="GO:0030288">
    <property type="term" value="C:outer membrane-bounded periplasmic space"/>
    <property type="evidence" value="ECO:0007669"/>
    <property type="project" value="TreeGrafter"/>
</dbReference>
<dbReference type="SUPFAM" id="SSF53807">
    <property type="entry name" value="Helical backbone' metal receptor"/>
    <property type="match status" value="1"/>
</dbReference>
<evidence type="ECO:0000256" key="3">
    <source>
        <dbReference type="ARBA" id="ARBA00022448"/>
    </source>
</evidence>
<proteinExistence type="inferred from homology"/>
<sequence length="325" mass="34853">MPANTCRAAAIACAVLTLLALSPSRAAGGLTLDRHAAAPVRLDGPAERVVSLVHAVTETLLVLDVPPAGVAAPAEYRRYVNIRAQALAGVTPVGRRQEPSLERIAKLEPDLIVGAEFRHGGIRERLAEIAPTLLLRFYPGGVSDRLDHMRELTRTLARAVGREGEAETRLEELDATLAAQRRQLADAGFADDRAFVASSLPGASRYRVFTRNAMAPRILTDLGLRYAWDGTPERYGFDTVGLTGLARLGEAHGLFVSHHETPPWESGPRASAWRAVPAARAGRMHLLSRDTAPFGGVATAQRFARRAAGALLSGQEPQTSSSAER</sequence>
<evidence type="ECO:0000256" key="6">
    <source>
        <dbReference type="SAM" id="SignalP"/>
    </source>
</evidence>
<dbReference type="AlphaFoldDB" id="A0A1G7PRY9"/>
<gene>
    <name evidence="8" type="ORF">SAMN05216241_10341</name>
</gene>
<dbReference type="EMBL" id="FNCE01000003">
    <property type="protein sequence ID" value="SDF88953.1"/>
    <property type="molecule type" value="Genomic_DNA"/>
</dbReference>
<dbReference type="Gene3D" id="3.40.50.1980">
    <property type="entry name" value="Nitrogenase molybdenum iron protein domain"/>
    <property type="match status" value="2"/>
</dbReference>
<dbReference type="InterPro" id="IPR002491">
    <property type="entry name" value="ABC_transptr_periplasmic_BD"/>
</dbReference>
<keyword evidence="9" id="KW-1185">Reference proteome</keyword>
<feature type="signal peptide" evidence="6">
    <location>
        <begin position="1"/>
        <end position="26"/>
    </location>
</feature>
<dbReference type="GO" id="GO:1901678">
    <property type="term" value="P:iron coordination entity transport"/>
    <property type="evidence" value="ECO:0007669"/>
    <property type="project" value="UniProtKB-ARBA"/>
</dbReference>
<keyword evidence="4" id="KW-0406">Ion transport</keyword>
<evidence type="ECO:0000259" key="7">
    <source>
        <dbReference type="PROSITE" id="PS50983"/>
    </source>
</evidence>
<evidence type="ECO:0000256" key="1">
    <source>
        <dbReference type="ARBA" id="ARBA00004196"/>
    </source>
</evidence>
<evidence type="ECO:0000256" key="5">
    <source>
        <dbReference type="ARBA" id="ARBA00022729"/>
    </source>
</evidence>
<feature type="chain" id="PRO_5011701166" evidence="6">
    <location>
        <begin position="27"/>
        <end position="325"/>
    </location>
</feature>
<name>A0A1G7PRY9_9PROT</name>
<evidence type="ECO:0000313" key="9">
    <source>
        <dbReference type="Proteomes" id="UP000199415"/>
    </source>
</evidence>
<feature type="domain" description="Fe/B12 periplasmic-binding" evidence="7">
    <location>
        <begin position="48"/>
        <end position="315"/>
    </location>
</feature>
<keyword evidence="4" id="KW-0408">Iron</keyword>
<evidence type="ECO:0000313" key="8">
    <source>
        <dbReference type="EMBL" id="SDF88953.1"/>
    </source>
</evidence>
<dbReference type="Proteomes" id="UP000199415">
    <property type="component" value="Unassembled WGS sequence"/>
</dbReference>
<protein>
    <submittedName>
        <fullName evidence="8">Iron complex transport system substrate-binding protein</fullName>
    </submittedName>
</protein>